<keyword evidence="1" id="KW-0597">Phosphoprotein</keyword>
<dbReference type="InterPro" id="IPR001789">
    <property type="entry name" value="Sig_transdc_resp-reg_receiver"/>
</dbReference>
<dbReference type="InterPro" id="IPR011006">
    <property type="entry name" value="CheY-like_superfamily"/>
</dbReference>
<protein>
    <submittedName>
        <fullName evidence="3">Response regulator receiver domain-containing protein</fullName>
    </submittedName>
</protein>
<feature type="domain" description="Response regulatory" evidence="2">
    <location>
        <begin position="6"/>
        <end position="118"/>
    </location>
</feature>
<keyword evidence="4" id="KW-1185">Reference proteome</keyword>
<sequence length="125" mass="13130">MLSGSRVLVVEDEALTAEEIRQLLIEAEGVPVGPVASLGEARRLLKEGTPVDAALLDVNLTDGQITPVLESLSARGVPTLVYTGGSLPEGVRERHPDLVALSKPVAPARLIGELRRLLNGTAVAH</sequence>
<dbReference type="Proteomes" id="UP000254925">
    <property type="component" value="Unassembled WGS sequence"/>
</dbReference>
<evidence type="ECO:0000256" key="1">
    <source>
        <dbReference type="PROSITE-ProRule" id="PRU00169"/>
    </source>
</evidence>
<dbReference type="PROSITE" id="PS50110">
    <property type="entry name" value="RESPONSE_REGULATORY"/>
    <property type="match status" value="1"/>
</dbReference>
<dbReference type="Gene3D" id="3.40.50.2300">
    <property type="match status" value="1"/>
</dbReference>
<evidence type="ECO:0000259" key="2">
    <source>
        <dbReference type="PROSITE" id="PS50110"/>
    </source>
</evidence>
<accession>A0A370HQT4</accession>
<name>A0A370HQT4_9HYPH</name>
<reference evidence="3 4" key="1">
    <citation type="submission" date="2018-07" db="EMBL/GenBank/DDBJ databases">
        <title>Genomic Encyclopedia of Type Strains, Phase IV (KMG-IV): sequencing the most valuable type-strain genomes for metagenomic binning, comparative biology and taxonomic classification.</title>
        <authorList>
            <person name="Goeker M."/>
        </authorList>
    </citation>
    <scope>NUCLEOTIDE SEQUENCE [LARGE SCALE GENOMIC DNA]</scope>
    <source>
        <strain evidence="3 4">DSM 14364</strain>
    </source>
</reference>
<gene>
    <name evidence="3" type="ORF">DES45_102300</name>
</gene>
<organism evidence="3 4">
    <name type="scientific">Microvirga subterranea</name>
    <dbReference type="NCBI Taxonomy" id="186651"/>
    <lineage>
        <taxon>Bacteria</taxon>
        <taxon>Pseudomonadati</taxon>
        <taxon>Pseudomonadota</taxon>
        <taxon>Alphaproteobacteria</taxon>
        <taxon>Hyphomicrobiales</taxon>
        <taxon>Methylobacteriaceae</taxon>
        <taxon>Microvirga</taxon>
    </lineage>
</organism>
<evidence type="ECO:0000313" key="4">
    <source>
        <dbReference type="Proteomes" id="UP000254925"/>
    </source>
</evidence>
<evidence type="ECO:0000313" key="3">
    <source>
        <dbReference type="EMBL" id="RDI60912.1"/>
    </source>
</evidence>
<dbReference type="AlphaFoldDB" id="A0A370HQT4"/>
<dbReference type="GO" id="GO:0000160">
    <property type="term" value="P:phosphorelay signal transduction system"/>
    <property type="evidence" value="ECO:0007669"/>
    <property type="project" value="InterPro"/>
</dbReference>
<comment type="caution">
    <text evidence="3">The sequence shown here is derived from an EMBL/GenBank/DDBJ whole genome shotgun (WGS) entry which is preliminary data.</text>
</comment>
<feature type="modified residue" description="4-aspartylphosphate" evidence="1">
    <location>
        <position position="57"/>
    </location>
</feature>
<dbReference type="EMBL" id="QQBB01000002">
    <property type="protein sequence ID" value="RDI60912.1"/>
    <property type="molecule type" value="Genomic_DNA"/>
</dbReference>
<dbReference type="OrthoDB" id="582170at2"/>
<dbReference type="RefSeq" id="WP_114769113.1">
    <property type="nucleotide sequence ID" value="NZ_QQBB01000002.1"/>
</dbReference>
<dbReference type="SUPFAM" id="SSF52172">
    <property type="entry name" value="CheY-like"/>
    <property type="match status" value="1"/>
</dbReference>
<proteinExistence type="predicted"/>